<dbReference type="GO" id="GO:0005524">
    <property type="term" value="F:ATP binding"/>
    <property type="evidence" value="ECO:0007669"/>
    <property type="project" value="InterPro"/>
</dbReference>
<proteinExistence type="predicted"/>
<reference evidence="4 5" key="1">
    <citation type="submission" date="2014-02" db="EMBL/GenBank/DDBJ databases">
        <title>Genome sequence of Paenibacillus darwinianus reveals adaptive mechanisms for survival in Antarctic soils.</title>
        <authorList>
            <person name="Dsouza M."/>
            <person name="Taylor M.W."/>
            <person name="Turner S.J."/>
            <person name="Aislabie J."/>
        </authorList>
    </citation>
    <scope>NUCLEOTIDE SEQUENCE [LARGE SCALE GENOMIC DNA]</scope>
    <source>
        <strain evidence="4 5">CE1</strain>
    </source>
</reference>
<dbReference type="GO" id="GO:0006297">
    <property type="term" value="P:nucleotide-excision repair, DNA gap filling"/>
    <property type="evidence" value="ECO:0007669"/>
    <property type="project" value="TreeGrafter"/>
</dbReference>
<feature type="domain" description="ATP-dependent DNA ligase family profile" evidence="3">
    <location>
        <begin position="42"/>
        <end position="220"/>
    </location>
</feature>
<dbReference type="SUPFAM" id="SSF56091">
    <property type="entry name" value="DNA ligase/mRNA capping enzyme, catalytic domain"/>
    <property type="match status" value="1"/>
</dbReference>
<evidence type="ECO:0000256" key="1">
    <source>
        <dbReference type="ARBA" id="ARBA00034003"/>
    </source>
</evidence>
<dbReference type="GO" id="GO:0006303">
    <property type="term" value="P:double-strand break repair via nonhomologous end joining"/>
    <property type="evidence" value="ECO:0007669"/>
    <property type="project" value="TreeGrafter"/>
</dbReference>
<feature type="region of interest" description="Disordered" evidence="2">
    <location>
        <begin position="273"/>
        <end position="295"/>
    </location>
</feature>
<dbReference type="EMBL" id="JFHU01000063">
    <property type="protein sequence ID" value="EXX90469.1"/>
    <property type="molecule type" value="Genomic_DNA"/>
</dbReference>
<comment type="caution">
    <text evidence="4">The sequence shown here is derived from an EMBL/GenBank/DDBJ whole genome shotgun (WGS) entry which is preliminary data.</text>
</comment>
<sequence>MGTSEGKVGMPVERLSVGNRVGALPLPAEPMAPVFDDRLPEGEDWVYQLKWDGVRILAALDGAGGAELYSKRMLVKNGTYPELAAMLSERSAELGPCVLDGELVYWDGVRPSFQKVLQRERMRGPGTSGRLEDSGLLYVLFDLLYDGSEDLRPMPYGERYARLRSKLPDPGPMLLVTDTFRDGAALWAWVEANGWEGVVSKRDRSPYREGKKHRDWLKKKTKLLLDVDIVGIKLREGRVASLVMAIKGEFAGSVSLGLDEPMRRVLIEQIARERNDADGDRNDSGSNQRGHSRRELAGPALEAGAAMPFRALPAELKNETVYWLQKPFGCRVTGLEMTAAGLLRHPKLAGFGRGTDKHGG</sequence>
<dbReference type="GO" id="GO:0006310">
    <property type="term" value="P:DNA recombination"/>
    <property type="evidence" value="ECO:0007669"/>
    <property type="project" value="InterPro"/>
</dbReference>
<keyword evidence="4" id="KW-0436">Ligase</keyword>
<dbReference type="GO" id="GO:0003677">
    <property type="term" value="F:DNA binding"/>
    <property type="evidence" value="ECO:0007669"/>
    <property type="project" value="InterPro"/>
</dbReference>
<dbReference type="Gene3D" id="3.30.1490.70">
    <property type="match status" value="1"/>
</dbReference>
<feature type="compositionally biased region" description="Basic and acidic residues" evidence="2">
    <location>
        <begin position="273"/>
        <end position="283"/>
    </location>
</feature>
<dbReference type="OrthoDB" id="9802472at2"/>
<dbReference type="PANTHER" id="PTHR45997:SF1">
    <property type="entry name" value="DNA LIGASE 4"/>
    <property type="match status" value="1"/>
</dbReference>
<dbReference type="InterPro" id="IPR029710">
    <property type="entry name" value="LIG4"/>
</dbReference>
<dbReference type="Gene3D" id="3.30.470.30">
    <property type="entry name" value="DNA ligase/mRNA capping enzyme"/>
    <property type="match status" value="1"/>
</dbReference>
<dbReference type="RefSeq" id="WP_051588115.1">
    <property type="nucleotide sequence ID" value="NZ_KK082204.1"/>
</dbReference>
<dbReference type="InterPro" id="IPR012310">
    <property type="entry name" value="DNA_ligase_ATP-dep_cent"/>
</dbReference>
<keyword evidence="5" id="KW-1185">Reference proteome</keyword>
<evidence type="ECO:0000259" key="3">
    <source>
        <dbReference type="Pfam" id="PF01068"/>
    </source>
</evidence>
<dbReference type="GO" id="GO:0003910">
    <property type="term" value="F:DNA ligase (ATP) activity"/>
    <property type="evidence" value="ECO:0007669"/>
    <property type="project" value="UniProtKB-EC"/>
</dbReference>
<dbReference type="PANTHER" id="PTHR45997">
    <property type="entry name" value="DNA LIGASE 4"/>
    <property type="match status" value="1"/>
</dbReference>
<dbReference type="AlphaFoldDB" id="A0A9W5S314"/>
<name>A0A9W5S314_9BACL</name>
<accession>A0A9W5S314</accession>
<comment type="catalytic activity">
    <reaction evidence="1">
        <text>ATP + (deoxyribonucleotide)n-3'-hydroxyl + 5'-phospho-(deoxyribonucleotide)m = (deoxyribonucleotide)n+m + AMP + diphosphate.</text>
        <dbReference type="EC" id="6.5.1.1"/>
    </reaction>
</comment>
<evidence type="ECO:0000313" key="5">
    <source>
        <dbReference type="Proteomes" id="UP000053750"/>
    </source>
</evidence>
<protein>
    <submittedName>
        <fullName evidence="4">DNA ligase</fullName>
    </submittedName>
</protein>
<evidence type="ECO:0000313" key="4">
    <source>
        <dbReference type="EMBL" id="EXX90469.1"/>
    </source>
</evidence>
<gene>
    <name evidence="4" type="ORF">BG53_13470</name>
</gene>
<dbReference type="SUPFAM" id="SSF50249">
    <property type="entry name" value="Nucleic acid-binding proteins"/>
    <property type="match status" value="1"/>
</dbReference>
<organism evidence="4 5">
    <name type="scientific">Paenibacillus darwinianus</name>
    <dbReference type="NCBI Taxonomy" id="1380763"/>
    <lineage>
        <taxon>Bacteria</taxon>
        <taxon>Bacillati</taxon>
        <taxon>Bacillota</taxon>
        <taxon>Bacilli</taxon>
        <taxon>Bacillales</taxon>
        <taxon>Paenibacillaceae</taxon>
        <taxon>Paenibacillus</taxon>
    </lineage>
</organism>
<dbReference type="CDD" id="cd07906">
    <property type="entry name" value="Adenylation_DNA_ligase_LigD_LigC"/>
    <property type="match status" value="1"/>
</dbReference>
<dbReference type="Pfam" id="PF01068">
    <property type="entry name" value="DNA_ligase_A_M"/>
    <property type="match status" value="1"/>
</dbReference>
<dbReference type="Proteomes" id="UP000053750">
    <property type="component" value="Unassembled WGS sequence"/>
</dbReference>
<evidence type="ECO:0000256" key="2">
    <source>
        <dbReference type="SAM" id="MobiDB-lite"/>
    </source>
</evidence>
<dbReference type="InterPro" id="IPR012340">
    <property type="entry name" value="NA-bd_OB-fold"/>
</dbReference>